<evidence type="ECO:0000313" key="2">
    <source>
        <dbReference type="Proteomes" id="UP001371218"/>
    </source>
</evidence>
<accession>A0ABU9BJT7</accession>
<keyword evidence="2" id="KW-1185">Reference proteome</keyword>
<proteinExistence type="predicted"/>
<gene>
    <name evidence="1" type="ORF">AACH06_05295</name>
</gene>
<dbReference type="EMBL" id="JBBUTG010000002">
    <property type="protein sequence ID" value="MEK8030232.1"/>
    <property type="molecule type" value="Genomic_DNA"/>
</dbReference>
<dbReference type="InterPro" id="IPR035242">
    <property type="entry name" value="DUF5329"/>
</dbReference>
<name>A0ABU9BJT7_9BURK</name>
<comment type="caution">
    <text evidence="1">The sequence shown here is derived from an EMBL/GenBank/DDBJ whole genome shotgun (WGS) entry which is preliminary data.</text>
</comment>
<evidence type="ECO:0000313" key="1">
    <source>
        <dbReference type="EMBL" id="MEK8030232.1"/>
    </source>
</evidence>
<sequence>MAPNAWAGATPPPVRAEINALMGRLESSGCQFLRNGDWHSASEAKAHLLKKLEAIEGSTTVAKTEQFIELAATRSSMSGQAYQVRCGQAAPVPSATWLGAQLQSIRSSTASDGSSHR</sequence>
<reference evidence="1 2" key="1">
    <citation type="submission" date="2024-04" db="EMBL/GenBank/DDBJ databases">
        <title>Novel species of the genus Ideonella isolated from streams.</title>
        <authorList>
            <person name="Lu H."/>
        </authorList>
    </citation>
    <scope>NUCLEOTIDE SEQUENCE [LARGE SCALE GENOMIC DNA]</scope>
    <source>
        <strain evidence="1 2">DXS29W</strain>
    </source>
</reference>
<dbReference type="RefSeq" id="WP_341424581.1">
    <property type="nucleotide sequence ID" value="NZ_JBBUTG010000002.1"/>
</dbReference>
<organism evidence="1 2">
    <name type="scientific">Ideonella lacteola</name>
    <dbReference type="NCBI Taxonomy" id="2984193"/>
    <lineage>
        <taxon>Bacteria</taxon>
        <taxon>Pseudomonadati</taxon>
        <taxon>Pseudomonadota</taxon>
        <taxon>Betaproteobacteria</taxon>
        <taxon>Burkholderiales</taxon>
        <taxon>Sphaerotilaceae</taxon>
        <taxon>Ideonella</taxon>
    </lineage>
</organism>
<protein>
    <submittedName>
        <fullName evidence="1">DUF5329 domain-containing protein</fullName>
    </submittedName>
</protein>
<dbReference type="Proteomes" id="UP001371218">
    <property type="component" value="Unassembled WGS sequence"/>
</dbReference>
<dbReference type="Pfam" id="PF17263">
    <property type="entry name" value="DUF5329"/>
    <property type="match status" value="1"/>
</dbReference>